<reference evidence="1 2" key="1">
    <citation type="journal article" date="2019" name="Nat. Ecol. Evol.">
        <title>Megaphylogeny resolves global patterns of mushroom evolution.</title>
        <authorList>
            <person name="Varga T."/>
            <person name="Krizsan K."/>
            <person name="Foldi C."/>
            <person name="Dima B."/>
            <person name="Sanchez-Garcia M."/>
            <person name="Sanchez-Ramirez S."/>
            <person name="Szollosi G.J."/>
            <person name="Szarkandi J.G."/>
            <person name="Papp V."/>
            <person name="Albert L."/>
            <person name="Andreopoulos W."/>
            <person name="Angelini C."/>
            <person name="Antonin V."/>
            <person name="Barry K.W."/>
            <person name="Bougher N.L."/>
            <person name="Buchanan P."/>
            <person name="Buyck B."/>
            <person name="Bense V."/>
            <person name="Catcheside P."/>
            <person name="Chovatia M."/>
            <person name="Cooper J."/>
            <person name="Damon W."/>
            <person name="Desjardin D."/>
            <person name="Finy P."/>
            <person name="Geml J."/>
            <person name="Haridas S."/>
            <person name="Hughes K."/>
            <person name="Justo A."/>
            <person name="Karasinski D."/>
            <person name="Kautmanova I."/>
            <person name="Kiss B."/>
            <person name="Kocsube S."/>
            <person name="Kotiranta H."/>
            <person name="LaButti K.M."/>
            <person name="Lechner B.E."/>
            <person name="Liimatainen K."/>
            <person name="Lipzen A."/>
            <person name="Lukacs Z."/>
            <person name="Mihaltcheva S."/>
            <person name="Morgado L.N."/>
            <person name="Niskanen T."/>
            <person name="Noordeloos M.E."/>
            <person name="Ohm R.A."/>
            <person name="Ortiz-Santana B."/>
            <person name="Ovrebo C."/>
            <person name="Racz N."/>
            <person name="Riley R."/>
            <person name="Savchenko A."/>
            <person name="Shiryaev A."/>
            <person name="Soop K."/>
            <person name="Spirin V."/>
            <person name="Szebenyi C."/>
            <person name="Tomsovsky M."/>
            <person name="Tulloss R.E."/>
            <person name="Uehling J."/>
            <person name="Grigoriev I.V."/>
            <person name="Vagvolgyi C."/>
            <person name="Papp T."/>
            <person name="Martin F.M."/>
            <person name="Miettinen O."/>
            <person name="Hibbett D.S."/>
            <person name="Nagy L.G."/>
        </authorList>
    </citation>
    <scope>NUCLEOTIDE SEQUENCE [LARGE SCALE GENOMIC DNA]</scope>
    <source>
        <strain evidence="1 2">CBS 309.79</strain>
    </source>
</reference>
<evidence type="ECO:0000313" key="2">
    <source>
        <dbReference type="Proteomes" id="UP000305067"/>
    </source>
</evidence>
<accession>A0A5C3Q7S3</accession>
<dbReference type="EMBL" id="ML178842">
    <property type="protein sequence ID" value="TFK98144.1"/>
    <property type="molecule type" value="Genomic_DNA"/>
</dbReference>
<keyword evidence="2" id="KW-1185">Reference proteome</keyword>
<gene>
    <name evidence="1" type="ORF">BDV98DRAFT_221274</name>
</gene>
<sequence length="229" mass="24681">MNALRNATELAELSIQSIIWAQDNSQAVHAANFDIISLPYLETLKIAVTEEYINPNVPQGPGAHQLLRQLRAPELTEPTLTDLQSDGDLLAASDFVTASGLPPRITVLHIGGPSGGRVSAGLISLLAHLPLLEHLGIWSATKTPPAMFNVDDLLVALRWTPTGTDCTGSQSSTAELGMKVMTRPKTVSSKNLCPRLEGVLFYHVIMNSDLLKNLVESRVPAQSDADAWD</sequence>
<organism evidence="1 2">
    <name type="scientific">Pterulicium gracile</name>
    <dbReference type="NCBI Taxonomy" id="1884261"/>
    <lineage>
        <taxon>Eukaryota</taxon>
        <taxon>Fungi</taxon>
        <taxon>Dikarya</taxon>
        <taxon>Basidiomycota</taxon>
        <taxon>Agaricomycotina</taxon>
        <taxon>Agaricomycetes</taxon>
        <taxon>Agaricomycetidae</taxon>
        <taxon>Agaricales</taxon>
        <taxon>Pleurotineae</taxon>
        <taxon>Pterulaceae</taxon>
        <taxon>Pterulicium</taxon>
    </lineage>
</organism>
<dbReference type="Proteomes" id="UP000305067">
    <property type="component" value="Unassembled WGS sequence"/>
</dbReference>
<proteinExistence type="predicted"/>
<protein>
    <submittedName>
        <fullName evidence="1">Uncharacterized protein</fullName>
    </submittedName>
</protein>
<evidence type="ECO:0000313" key="1">
    <source>
        <dbReference type="EMBL" id="TFK98144.1"/>
    </source>
</evidence>
<name>A0A5C3Q7S3_9AGAR</name>
<dbReference type="AlphaFoldDB" id="A0A5C3Q7S3"/>